<feature type="binding site" evidence="4">
    <location>
        <position position="339"/>
    </location>
    <ligand>
        <name>Zn(2+)</name>
        <dbReference type="ChEBI" id="CHEBI:29105"/>
    </ligand>
</feature>
<feature type="binding site" evidence="4">
    <location>
        <position position="244"/>
    </location>
    <ligand>
        <name>substrate</name>
    </ligand>
</feature>
<accession>A0A0G1WG37</accession>
<dbReference type="UniPathway" id="UPA00392"/>
<feature type="active site" description="Nucleophile" evidence="4">
    <location>
        <position position="295"/>
    </location>
</feature>
<feature type="region of interest" description="RNA binding; important for wobble base 34 recognition" evidence="4">
    <location>
        <begin position="300"/>
        <end position="304"/>
    </location>
</feature>
<name>A0A0G1WG37_9BACT</name>
<feature type="binding site" evidence="4">
    <location>
        <position position="368"/>
    </location>
    <ligand>
        <name>Zn(2+)</name>
        <dbReference type="ChEBI" id="CHEBI:29105"/>
    </ligand>
</feature>
<feature type="domain" description="tRNA-guanine(15) transglycosylase-like" evidence="5">
    <location>
        <begin position="127"/>
        <end position="396"/>
    </location>
</feature>
<dbReference type="SUPFAM" id="SSF51713">
    <property type="entry name" value="tRNA-guanine transglycosylase"/>
    <property type="match status" value="1"/>
</dbReference>
<comment type="catalytic activity">
    <reaction evidence="4">
        <text>7-aminomethyl-7-carbaguanine + guanosine(34) in tRNA = 7-aminomethyl-7-carbaguanosine(34) in tRNA + guanine</text>
        <dbReference type="Rhea" id="RHEA:24104"/>
        <dbReference type="Rhea" id="RHEA-COMP:10341"/>
        <dbReference type="Rhea" id="RHEA-COMP:10342"/>
        <dbReference type="ChEBI" id="CHEBI:16235"/>
        <dbReference type="ChEBI" id="CHEBI:58703"/>
        <dbReference type="ChEBI" id="CHEBI:74269"/>
        <dbReference type="ChEBI" id="CHEBI:82833"/>
        <dbReference type="EC" id="2.4.2.29"/>
    </reaction>
</comment>
<dbReference type="EMBL" id="LCQN01000001">
    <property type="protein sequence ID" value="KKW17590.1"/>
    <property type="molecule type" value="Genomic_DNA"/>
</dbReference>
<feature type="binding site" evidence="4">
    <location>
        <position position="342"/>
    </location>
    <ligand>
        <name>Zn(2+)</name>
        <dbReference type="ChEBI" id="CHEBI:29105"/>
    </ligand>
</feature>
<dbReference type="Proteomes" id="UP000033982">
    <property type="component" value="Unassembled WGS sequence"/>
</dbReference>
<dbReference type="PANTHER" id="PTHR46499:SF1">
    <property type="entry name" value="QUEUINE TRNA-RIBOSYLTRANSFERASE"/>
    <property type="match status" value="1"/>
</dbReference>
<dbReference type="PATRIC" id="fig|1619043.3.peg.16"/>
<feature type="binding site" evidence="4">
    <location>
        <begin position="92"/>
        <end position="96"/>
    </location>
    <ligand>
        <name>substrate</name>
    </ligand>
</feature>
<comment type="subunit">
    <text evidence="4">Homodimer. Within each dimer, one monomer is responsible for RNA recognition and catalysis, while the other monomer binds to the replacement base PreQ1.</text>
</comment>
<reference evidence="6 7" key="1">
    <citation type="journal article" date="2015" name="Nature">
        <title>rRNA introns, odd ribosomes, and small enigmatic genomes across a large radiation of phyla.</title>
        <authorList>
            <person name="Brown C.T."/>
            <person name="Hug L.A."/>
            <person name="Thomas B.C."/>
            <person name="Sharon I."/>
            <person name="Castelle C.J."/>
            <person name="Singh A."/>
            <person name="Wilkins M.J."/>
            <person name="Williams K.H."/>
            <person name="Banfield J.F."/>
        </authorList>
    </citation>
    <scope>NUCLEOTIDE SEQUENCE [LARGE SCALE GENOMIC DNA]</scope>
</reference>
<feature type="binding site" evidence="4">
    <location>
        <position position="169"/>
    </location>
    <ligand>
        <name>substrate</name>
    </ligand>
</feature>
<feature type="binding site" evidence="4">
    <location>
        <position position="217"/>
    </location>
    <ligand>
        <name>substrate</name>
    </ligand>
</feature>
<feature type="active site" description="Proton acceptor" evidence="4">
    <location>
        <position position="92"/>
    </location>
</feature>
<feature type="binding site" evidence="4">
    <location>
        <position position="337"/>
    </location>
    <ligand>
        <name>Zn(2+)</name>
        <dbReference type="ChEBI" id="CHEBI:29105"/>
    </ligand>
</feature>
<gene>
    <name evidence="4" type="primary">tgt</name>
    <name evidence="6" type="ORF">UY58_C0001G0015</name>
</gene>
<dbReference type="InterPro" id="IPR036511">
    <property type="entry name" value="TGT-like_sf"/>
</dbReference>
<evidence type="ECO:0000256" key="1">
    <source>
        <dbReference type="ARBA" id="ARBA00022676"/>
    </source>
</evidence>
<dbReference type="InterPro" id="IPR004803">
    <property type="entry name" value="TGT"/>
</dbReference>
<comment type="caution">
    <text evidence="6">The sequence shown here is derived from an EMBL/GenBank/DDBJ whole genome shotgun (WGS) entry which is preliminary data.</text>
</comment>
<evidence type="ECO:0000313" key="6">
    <source>
        <dbReference type="EMBL" id="KKW17590.1"/>
    </source>
</evidence>
<comment type="pathway">
    <text evidence="4">tRNA modification; tRNA-queuosine biosynthesis.</text>
</comment>
<evidence type="ECO:0000259" key="5">
    <source>
        <dbReference type="Pfam" id="PF01702"/>
    </source>
</evidence>
<dbReference type="GO" id="GO:0005829">
    <property type="term" value="C:cytosol"/>
    <property type="evidence" value="ECO:0007669"/>
    <property type="project" value="TreeGrafter"/>
</dbReference>
<dbReference type="AlphaFoldDB" id="A0A0G1WG37"/>
<dbReference type="Gene3D" id="3.20.20.105">
    <property type="entry name" value="Queuine tRNA-ribosyltransferase-like"/>
    <property type="match status" value="1"/>
</dbReference>
<evidence type="ECO:0000256" key="4">
    <source>
        <dbReference type="HAMAP-Rule" id="MF_00168"/>
    </source>
</evidence>
<dbReference type="GO" id="GO:0008616">
    <property type="term" value="P:tRNA queuosine(34) biosynthetic process"/>
    <property type="evidence" value="ECO:0007669"/>
    <property type="project" value="UniProtKB-UniRule"/>
</dbReference>
<sequence>MPFFELKSKDKNSRARAGIIHTDHGDIETPIFMPVGTQATVKTLDSRDLSDMQAQIILGNTYHLHLRPGENVIAEAGGLHKFMNWDKPILTDSGGFQVFSLGLQKKSENKVAVKKMNQQEEVPPEQLVSIDEEGVTFKSHIDGSTHRFTPESAIDTEHRLGADIIMAFDECTPDTASREYTAEAMERTHRWAERSFTAHEKNTTYHGYRQFLFGIIQGANYEDLRKESAQFISSLNFDGIAIGGESIGYNMEATANILDWVYPLIPENKPRYAMGVGLYPADLLVAIEHGVDMFDCVAPTRLARHGMLFCFDKEKKHRLNIKNVRYIKDAGPIDADCDCSTCLNYSRAYLHHLFAADEMTGLRLASIHNLRFMLKLMEQARQAIGADSWQNLLKKWGVK</sequence>
<organism evidence="6 7">
    <name type="scientific">Candidatus Magasanikbacteria bacterium GW2011_GWA2_50_22</name>
    <dbReference type="NCBI Taxonomy" id="1619043"/>
    <lineage>
        <taxon>Bacteria</taxon>
        <taxon>Candidatus Magasanikiibacteriota</taxon>
    </lineage>
</organism>
<dbReference type="NCBIfam" id="TIGR00449">
    <property type="entry name" value="tgt_general"/>
    <property type="match status" value="1"/>
</dbReference>
<dbReference type="InterPro" id="IPR050076">
    <property type="entry name" value="ArchSynthase1/Queuine_TRR"/>
</dbReference>
<keyword evidence="4" id="KW-0862">Zinc</keyword>
<dbReference type="GO" id="GO:0008479">
    <property type="term" value="F:tRNA-guanosine(34) queuine transglycosylase activity"/>
    <property type="evidence" value="ECO:0007669"/>
    <property type="project" value="UniProtKB-UniRule"/>
</dbReference>
<comment type="cofactor">
    <cofactor evidence="4">
        <name>Zn(2+)</name>
        <dbReference type="ChEBI" id="CHEBI:29105"/>
    </cofactor>
    <text evidence="4">Binds 1 zinc ion per subunit.</text>
</comment>
<keyword evidence="1 4" id="KW-0328">Glycosyltransferase</keyword>
<dbReference type="HAMAP" id="MF_00168">
    <property type="entry name" value="Q_tRNA_Tgt"/>
    <property type="match status" value="1"/>
</dbReference>
<dbReference type="PANTHER" id="PTHR46499">
    <property type="entry name" value="QUEUINE TRNA-RIBOSYLTRANSFERASE"/>
    <property type="match status" value="1"/>
</dbReference>
<protein>
    <recommendedName>
        <fullName evidence="4">Queuine tRNA-ribosyltransferase</fullName>
        <ecNumber evidence="4">2.4.2.29</ecNumber>
    </recommendedName>
    <alternativeName>
        <fullName evidence="4">Guanine insertion enzyme</fullName>
    </alternativeName>
    <alternativeName>
        <fullName evidence="4">tRNA-guanine transglycosylase</fullName>
    </alternativeName>
</protein>
<evidence type="ECO:0000256" key="2">
    <source>
        <dbReference type="ARBA" id="ARBA00022679"/>
    </source>
</evidence>
<comment type="similarity">
    <text evidence="4">Belongs to the queuine tRNA-ribosyltransferase family.</text>
</comment>
<keyword evidence="4" id="KW-0479">Metal-binding</keyword>
<dbReference type="InterPro" id="IPR002616">
    <property type="entry name" value="tRNA_ribo_trans-like"/>
</dbReference>
<keyword evidence="4" id="KW-0671">Queuosine biosynthesis</keyword>
<dbReference type="EC" id="2.4.2.29" evidence="4"/>
<proteinExistence type="inferred from homology"/>
<comment type="caution">
    <text evidence="4">Lacks conserved residue(s) required for the propagation of feature annotation.</text>
</comment>
<evidence type="ECO:0000313" key="7">
    <source>
        <dbReference type="Proteomes" id="UP000033982"/>
    </source>
</evidence>
<comment type="function">
    <text evidence="4">Catalyzes the base-exchange of a guanine (G) residue with the queuine precursor 7-aminomethyl-7-deazaguanine (PreQ1) at position 34 (anticodon wobble position) in tRNAs with GU(N) anticodons (tRNA-Asp, -Asn, -His and -Tyr). Catalysis occurs through a double-displacement mechanism. The nucleophile active site attacks the C1' of nucleotide 34 to detach the guanine base from the RNA, forming a covalent enzyme-RNA intermediate. The proton acceptor active site deprotonates the incoming PreQ1, allowing a nucleophilic attack on the C1' of the ribose to form the product. After dissociation, two additional enzymatic reactions on the tRNA convert PreQ1 to queuine (Q), resulting in the hypermodified nucleoside queuosine (7-(((4,5-cis-dihydroxy-2-cyclopenten-1-yl)amino)methyl)-7-deazaguanosine).</text>
</comment>
<keyword evidence="2 4" id="KW-0808">Transferase</keyword>
<dbReference type="GO" id="GO:0046872">
    <property type="term" value="F:metal ion binding"/>
    <property type="evidence" value="ECO:0007669"/>
    <property type="project" value="UniProtKB-KW"/>
</dbReference>
<evidence type="ECO:0000256" key="3">
    <source>
        <dbReference type="ARBA" id="ARBA00022694"/>
    </source>
</evidence>
<dbReference type="Pfam" id="PF01702">
    <property type="entry name" value="TGT"/>
    <property type="match status" value="1"/>
</dbReference>
<keyword evidence="3 4" id="KW-0819">tRNA processing</keyword>
<dbReference type="NCBIfam" id="TIGR00430">
    <property type="entry name" value="Q_tRNA_tgt"/>
    <property type="match status" value="1"/>
</dbReference>